<keyword evidence="4" id="KW-1185">Reference proteome</keyword>
<dbReference type="STRING" id="197461.A3843_01980"/>
<dbReference type="Pfam" id="PF13692">
    <property type="entry name" value="Glyco_trans_1_4"/>
    <property type="match status" value="1"/>
</dbReference>
<dbReference type="Pfam" id="PF13439">
    <property type="entry name" value="Glyco_transf_4"/>
    <property type="match status" value="1"/>
</dbReference>
<dbReference type="EMBL" id="LVVZ01000004">
    <property type="protein sequence ID" value="OKL45726.1"/>
    <property type="molecule type" value="Genomic_DNA"/>
</dbReference>
<proteinExistence type="predicted"/>
<evidence type="ECO:0000259" key="2">
    <source>
        <dbReference type="Pfam" id="PF13439"/>
    </source>
</evidence>
<evidence type="ECO:0000256" key="1">
    <source>
        <dbReference type="SAM" id="MobiDB-lite"/>
    </source>
</evidence>
<sequence>MAPIWQLVDSSGIGGIEKHILVLAQTLKAQGLDVRVVLLAPHDNNPWLDQLTMAGLPFTILEGGLKGLWRGLSAERPALVHSHGYKAGILGRLACRARGIPVVSTYHAGEAGPFPVSLYQTLDAYTGLLARRISVSRPIAARLPYASTVIENFINCPAMDTNRPLSRTVAFVGRLSHEKGPDLFCDFAAQQPRRPTLDWHLYGDGPMRPELEAKYGSLIEFHGMVSNLEPIWPTLGLIVLSSRAEGLPLVALEAMAHGVPVLAPRLGGLPDLIQHGVTGWLYDPEDLTDMSRAFRQWVQARPAFLTQMRTNCQQRIRSHYSPAAKLPLILDVYRNAGLRLTSSPTSPPTTGTASPPTGSSHLPVQGPARR</sequence>
<evidence type="ECO:0000313" key="3">
    <source>
        <dbReference type="EMBL" id="OKL45726.1"/>
    </source>
</evidence>
<protein>
    <recommendedName>
        <fullName evidence="2">Glycosyltransferase subfamily 4-like N-terminal domain-containing protein</fullName>
    </recommendedName>
</protein>
<dbReference type="AlphaFoldDB" id="A0A1U7JLU8"/>
<reference evidence="3 4" key="1">
    <citation type="submission" date="2016-03" db="EMBL/GenBank/DDBJ databases">
        <title>Genome sequence of Nesiotobacter sp. nov., a moderately halophilic alphaproteobacterium isolated from the Yellow Sea, China.</title>
        <authorList>
            <person name="Zhang G."/>
            <person name="Zhang R."/>
        </authorList>
    </citation>
    <scope>NUCLEOTIDE SEQUENCE [LARGE SCALE GENOMIC DNA]</scope>
    <source>
        <strain evidence="3 4">WB1-6</strain>
    </source>
</reference>
<comment type="caution">
    <text evidence="3">The sequence shown here is derived from an EMBL/GenBank/DDBJ whole genome shotgun (WGS) entry which is preliminary data.</text>
</comment>
<feature type="compositionally biased region" description="Low complexity" evidence="1">
    <location>
        <begin position="341"/>
        <end position="360"/>
    </location>
</feature>
<dbReference type="RefSeq" id="WP_051269724.1">
    <property type="nucleotide sequence ID" value="NZ_LVVZ01000004.1"/>
</dbReference>
<accession>A0A1U7JLU8</accession>
<dbReference type="GO" id="GO:0016757">
    <property type="term" value="F:glycosyltransferase activity"/>
    <property type="evidence" value="ECO:0007669"/>
    <property type="project" value="TreeGrafter"/>
</dbReference>
<name>A0A1U7JLU8_9HYPH</name>
<dbReference type="SUPFAM" id="SSF53756">
    <property type="entry name" value="UDP-Glycosyltransferase/glycogen phosphorylase"/>
    <property type="match status" value="1"/>
</dbReference>
<dbReference type="InterPro" id="IPR028098">
    <property type="entry name" value="Glyco_trans_4-like_N"/>
</dbReference>
<dbReference type="CDD" id="cd03801">
    <property type="entry name" value="GT4_PimA-like"/>
    <property type="match status" value="1"/>
</dbReference>
<dbReference type="PANTHER" id="PTHR45947:SF3">
    <property type="entry name" value="SULFOQUINOVOSYL TRANSFERASE SQD2"/>
    <property type="match status" value="1"/>
</dbReference>
<dbReference type="Gene3D" id="3.40.50.2000">
    <property type="entry name" value="Glycogen Phosphorylase B"/>
    <property type="match status" value="2"/>
</dbReference>
<gene>
    <name evidence="3" type="ORF">A3843_01980</name>
</gene>
<dbReference type="InterPro" id="IPR050194">
    <property type="entry name" value="Glycosyltransferase_grp1"/>
</dbReference>
<feature type="domain" description="Glycosyltransferase subfamily 4-like N-terminal" evidence="2">
    <location>
        <begin position="13"/>
        <end position="143"/>
    </location>
</feature>
<organism evidence="3 4">
    <name type="scientific">Pseudovibrio exalbescens</name>
    <dbReference type="NCBI Taxonomy" id="197461"/>
    <lineage>
        <taxon>Bacteria</taxon>
        <taxon>Pseudomonadati</taxon>
        <taxon>Pseudomonadota</taxon>
        <taxon>Alphaproteobacteria</taxon>
        <taxon>Hyphomicrobiales</taxon>
        <taxon>Stappiaceae</taxon>
        <taxon>Pseudovibrio</taxon>
    </lineage>
</organism>
<dbReference type="Proteomes" id="UP000185783">
    <property type="component" value="Unassembled WGS sequence"/>
</dbReference>
<feature type="region of interest" description="Disordered" evidence="1">
    <location>
        <begin position="340"/>
        <end position="370"/>
    </location>
</feature>
<dbReference type="PANTHER" id="PTHR45947">
    <property type="entry name" value="SULFOQUINOVOSYL TRANSFERASE SQD2"/>
    <property type="match status" value="1"/>
</dbReference>
<evidence type="ECO:0000313" key="4">
    <source>
        <dbReference type="Proteomes" id="UP000185783"/>
    </source>
</evidence>